<protein>
    <submittedName>
        <fullName evidence="1">DUF2199 domain-containing protein</fullName>
    </submittedName>
</protein>
<evidence type="ECO:0000313" key="1">
    <source>
        <dbReference type="EMBL" id="MFC5527961.1"/>
    </source>
</evidence>
<keyword evidence="2" id="KW-1185">Reference proteome</keyword>
<dbReference type="Proteomes" id="UP001596108">
    <property type="component" value="Unassembled WGS sequence"/>
</dbReference>
<proteinExistence type="predicted"/>
<dbReference type="Pfam" id="PF09965">
    <property type="entry name" value="DUF2199"/>
    <property type="match status" value="1"/>
</dbReference>
<dbReference type="EMBL" id="JBHSNC010000002">
    <property type="protein sequence ID" value="MFC5527961.1"/>
    <property type="molecule type" value="Genomic_DNA"/>
</dbReference>
<name>A0ABW0QSL1_9BACL</name>
<comment type="caution">
    <text evidence="1">The sequence shown here is derived from an EMBL/GenBank/DDBJ whole genome shotgun (WGS) entry which is preliminary data.</text>
</comment>
<dbReference type="RefSeq" id="WP_378109768.1">
    <property type="nucleotide sequence ID" value="NZ_JBHSNC010000002.1"/>
</dbReference>
<reference evidence="2" key="1">
    <citation type="journal article" date="2019" name="Int. J. Syst. Evol. Microbiol.">
        <title>The Global Catalogue of Microorganisms (GCM) 10K type strain sequencing project: providing services to taxonomists for standard genome sequencing and annotation.</title>
        <authorList>
            <consortium name="The Broad Institute Genomics Platform"/>
            <consortium name="The Broad Institute Genome Sequencing Center for Infectious Disease"/>
            <person name="Wu L."/>
            <person name="Ma J."/>
        </authorList>
    </citation>
    <scope>NUCLEOTIDE SEQUENCE [LARGE SCALE GENOMIC DNA]</scope>
    <source>
        <strain evidence="2">CGMCC 1.18578</strain>
    </source>
</reference>
<accession>A0ABW0QSL1</accession>
<organism evidence="1 2">
    <name type="scientific">Cohnella yongneupensis</name>
    <dbReference type="NCBI Taxonomy" id="425006"/>
    <lineage>
        <taxon>Bacteria</taxon>
        <taxon>Bacillati</taxon>
        <taxon>Bacillota</taxon>
        <taxon>Bacilli</taxon>
        <taxon>Bacillales</taxon>
        <taxon>Paenibacillaceae</taxon>
        <taxon>Cohnella</taxon>
    </lineage>
</organism>
<sequence length="164" mass="19214">MRCSHCNEEIGEISFCFGSRAPYHYLILNDEDQEKCEIDNDICVIESRDYFIRGHLEIPIIGSEDVFIWSVWSSLSKNNFDRTMELWGSEDRNQEPSYFGWSSTQLPLYPDTLNLKCEVYTREVGLCPIIVLEESDHPLSKEQKNGITKERVYEINHLLMHKTT</sequence>
<evidence type="ECO:0000313" key="2">
    <source>
        <dbReference type="Proteomes" id="UP001596108"/>
    </source>
</evidence>
<dbReference type="InterPro" id="IPR018697">
    <property type="entry name" value="DUF2199"/>
</dbReference>
<gene>
    <name evidence="1" type="ORF">ACFPQ4_00610</name>
</gene>